<dbReference type="PANTHER" id="PTHR34825:SF1">
    <property type="entry name" value="AAA-ATPASE-LIKE DOMAIN-CONTAINING PROTEIN"/>
    <property type="match status" value="1"/>
</dbReference>
<protein>
    <recommendedName>
        <fullName evidence="1">AAA-ATPase-like domain-containing protein</fullName>
    </recommendedName>
</protein>
<dbReference type="EMBL" id="OB666726">
    <property type="protein sequence ID" value="CAD7233661.1"/>
    <property type="molecule type" value="Genomic_DNA"/>
</dbReference>
<dbReference type="AlphaFoldDB" id="A0A7R8ZVN4"/>
<sequence length="340" mass="39829">MNTAQTPKYPIGHQDFKKIITEGFVYVDKTRYGEQALFDDLYISDQWTFQEYPVIRISFSDIGYRTKGLSKAIDDKLNEVSRDYDLVLTAGTQEIDTKFKELIHALAAKYQQQVVILIDEYDKPIIDYLDPEQLHQAKENRDILKSFYSVIKDADAYLKLFFITGVSKFSQVSIFSDLNNLYDLTLNAEYHEICGISQAELEQYFPQELQTYDKTQIKDWYNGYRWDETCETVYNPFSLLNFFANNGRYFNYWYTTGTPTFLMELSKQDRFYQFDNISASRLDLQTFDIERFNLVPLLFQTGYLTIKAGNPILDNLILSFPNREVREAYLQKLTAPLTAG</sequence>
<proteinExistence type="predicted"/>
<accession>A0A7R8ZVN4</accession>
<dbReference type="InterPro" id="IPR018631">
    <property type="entry name" value="AAA-ATPase-like_dom"/>
</dbReference>
<reference evidence="2" key="1">
    <citation type="submission" date="2020-11" db="EMBL/GenBank/DDBJ databases">
        <authorList>
            <person name="Tran Van P."/>
        </authorList>
    </citation>
    <scope>NUCLEOTIDE SEQUENCE</scope>
</reference>
<organism evidence="2">
    <name type="scientific">Cyprideis torosa</name>
    <dbReference type="NCBI Taxonomy" id="163714"/>
    <lineage>
        <taxon>Eukaryota</taxon>
        <taxon>Metazoa</taxon>
        <taxon>Ecdysozoa</taxon>
        <taxon>Arthropoda</taxon>
        <taxon>Crustacea</taxon>
        <taxon>Oligostraca</taxon>
        <taxon>Ostracoda</taxon>
        <taxon>Podocopa</taxon>
        <taxon>Podocopida</taxon>
        <taxon>Cytherocopina</taxon>
        <taxon>Cytheroidea</taxon>
        <taxon>Cytherideidae</taxon>
        <taxon>Cyprideis</taxon>
    </lineage>
</organism>
<gene>
    <name evidence="2" type="ORF">CTOB1V02_LOCUS11482</name>
</gene>
<evidence type="ECO:0000259" key="1">
    <source>
        <dbReference type="Pfam" id="PF09820"/>
    </source>
</evidence>
<dbReference type="OrthoDB" id="10057079at2759"/>
<name>A0A7R8ZVN4_9CRUS</name>
<evidence type="ECO:0000313" key="2">
    <source>
        <dbReference type="EMBL" id="CAD7233661.1"/>
    </source>
</evidence>
<feature type="domain" description="AAA-ATPase-like" evidence="1">
    <location>
        <begin position="33"/>
        <end position="175"/>
    </location>
</feature>
<dbReference type="Pfam" id="PF09820">
    <property type="entry name" value="AAA-ATPase_like"/>
    <property type="match status" value="1"/>
</dbReference>
<dbReference type="PANTHER" id="PTHR34825">
    <property type="entry name" value="CONSERVED PROTEIN, WITH A WEAK D-GALACTARATE DEHYDRATASE/ALTRONATE HYDROLASE DOMAIN"/>
    <property type="match status" value="1"/>
</dbReference>